<evidence type="ECO:0000256" key="7">
    <source>
        <dbReference type="ARBA" id="ARBA00023004"/>
    </source>
</evidence>
<keyword evidence="3" id="KW-0479">Metal-binding</keyword>
<name>A0A7S9H0U1_9BRAD</name>
<dbReference type="PANTHER" id="PTHR21366">
    <property type="entry name" value="GLYOXALASE FAMILY PROTEIN"/>
    <property type="match status" value="1"/>
</dbReference>
<dbReference type="GO" id="GO:0051213">
    <property type="term" value="F:dioxygenase activity"/>
    <property type="evidence" value="ECO:0007669"/>
    <property type="project" value="UniProtKB-KW"/>
</dbReference>
<evidence type="ECO:0000256" key="8">
    <source>
        <dbReference type="RuleBase" id="RU000683"/>
    </source>
</evidence>
<dbReference type="Pfam" id="PF00903">
    <property type="entry name" value="Glyoxalase"/>
    <property type="match status" value="2"/>
</dbReference>
<dbReference type="RefSeq" id="WP_195802488.1">
    <property type="nucleotide sequence ID" value="NZ_CP061379.1"/>
</dbReference>
<gene>
    <name evidence="11" type="ORF">IC761_06720</name>
</gene>
<dbReference type="KEGG" id="bcou:IC761_06720"/>
<dbReference type="EMBL" id="CP061379">
    <property type="protein sequence ID" value="QPF92969.1"/>
    <property type="molecule type" value="Genomic_DNA"/>
</dbReference>
<evidence type="ECO:0000256" key="4">
    <source>
        <dbReference type="ARBA" id="ARBA00022797"/>
    </source>
</evidence>
<evidence type="ECO:0000256" key="9">
    <source>
        <dbReference type="SAM" id="MobiDB-lite"/>
    </source>
</evidence>
<dbReference type="InterPro" id="IPR050383">
    <property type="entry name" value="GlyoxalaseI/FosfomycinResist"/>
</dbReference>
<proteinExistence type="inferred from homology"/>
<accession>A0A7S9H0U1</accession>
<evidence type="ECO:0000313" key="12">
    <source>
        <dbReference type="Proteomes" id="UP000594621"/>
    </source>
</evidence>
<evidence type="ECO:0000256" key="2">
    <source>
        <dbReference type="ARBA" id="ARBA00008784"/>
    </source>
</evidence>
<keyword evidence="4 8" id="KW-0058">Aromatic hydrocarbons catabolism</keyword>
<dbReference type="InterPro" id="IPR004360">
    <property type="entry name" value="Glyas_Fos-R_dOase_dom"/>
</dbReference>
<dbReference type="PROSITE" id="PS51819">
    <property type="entry name" value="VOC"/>
    <property type="match status" value="2"/>
</dbReference>
<dbReference type="PANTHER" id="PTHR21366:SF14">
    <property type="entry name" value="GLYOXALASE DOMAIN-CONTAINING PROTEIN 5"/>
    <property type="match status" value="1"/>
</dbReference>
<evidence type="ECO:0000256" key="3">
    <source>
        <dbReference type="ARBA" id="ARBA00022723"/>
    </source>
</evidence>
<dbReference type="SUPFAM" id="SSF54593">
    <property type="entry name" value="Glyoxalase/Bleomycin resistance protein/Dihydroxybiphenyl dioxygenase"/>
    <property type="match status" value="1"/>
</dbReference>
<keyword evidence="6 8" id="KW-0560">Oxidoreductase</keyword>
<sequence>MIRYKKLGYVELNVSNLDRSRRFYEDVVGLEFVGERSDGAVLFRCDDEDPRSVVLHQQQPAGFKSVGWQLEDEAQFELLHRRLRDARVPYEELGSAQCELRQAIRVTRTTEPHSHAALEFFTADGPRPDKPFAVTHTKIQRLGHVVWSVPHEVESIAFFREVLNFRESDSIGEIMTFMRPFPSPFHHGIGVGKGPKRVIHHLNFMVSEIDDIGKAQNRMRKHDVPIVFGPGRHPASTSVFFYFLEPDGMTLEYSFGMEEFTEVDPRKPRTLPMAAESIDEWGSVRDPRMGQTGDIEEARIGAPA</sequence>
<evidence type="ECO:0000259" key="10">
    <source>
        <dbReference type="PROSITE" id="PS51819"/>
    </source>
</evidence>
<dbReference type="GO" id="GO:0008198">
    <property type="term" value="F:ferrous iron binding"/>
    <property type="evidence" value="ECO:0007669"/>
    <property type="project" value="InterPro"/>
</dbReference>
<feature type="domain" description="VOC" evidence="10">
    <location>
        <begin position="141"/>
        <end position="256"/>
    </location>
</feature>
<keyword evidence="12" id="KW-1185">Reference proteome</keyword>
<evidence type="ECO:0000256" key="6">
    <source>
        <dbReference type="ARBA" id="ARBA00023002"/>
    </source>
</evidence>
<dbReference type="Proteomes" id="UP000594621">
    <property type="component" value="Chromosome"/>
</dbReference>
<dbReference type="AlphaFoldDB" id="A0A7S9H0U1"/>
<evidence type="ECO:0000256" key="5">
    <source>
        <dbReference type="ARBA" id="ARBA00022964"/>
    </source>
</evidence>
<reference evidence="11 12" key="1">
    <citation type="submission" date="2020-09" db="EMBL/GenBank/DDBJ databases">
        <title>Complete genomes of bradyrhizobia occurring on native shrubby legumes in Australia.</title>
        <authorList>
            <person name="Lafay B."/>
        </authorList>
    </citation>
    <scope>NUCLEOTIDE SEQUENCE [LARGE SCALE GENOMIC DNA]</scope>
    <source>
        <strain evidence="11 12">BDV5040</strain>
    </source>
</reference>
<comment type="similarity">
    <text evidence="2 8">Belongs to the extradiol ring-cleavage dioxygenase family.</text>
</comment>
<organism evidence="11 12">
    <name type="scientific">Bradyrhizobium commune</name>
    <dbReference type="NCBI Taxonomy" id="83627"/>
    <lineage>
        <taxon>Bacteria</taxon>
        <taxon>Pseudomonadati</taxon>
        <taxon>Pseudomonadota</taxon>
        <taxon>Alphaproteobacteria</taxon>
        <taxon>Hyphomicrobiales</taxon>
        <taxon>Nitrobacteraceae</taxon>
        <taxon>Bradyrhizobium</taxon>
    </lineage>
</organism>
<dbReference type="InterPro" id="IPR037523">
    <property type="entry name" value="VOC_core"/>
</dbReference>
<comment type="cofactor">
    <cofactor evidence="1 8">
        <name>Fe(2+)</name>
        <dbReference type="ChEBI" id="CHEBI:29033"/>
    </cofactor>
</comment>
<dbReference type="InterPro" id="IPR000486">
    <property type="entry name" value="Xdiol_ring_cleave_dOase_1/2"/>
</dbReference>
<keyword evidence="7 8" id="KW-0408">Iron</keyword>
<dbReference type="PROSITE" id="PS00082">
    <property type="entry name" value="EXTRADIOL_DIOXYGENAS"/>
    <property type="match status" value="1"/>
</dbReference>
<feature type="region of interest" description="Disordered" evidence="9">
    <location>
        <begin position="281"/>
        <end position="304"/>
    </location>
</feature>
<dbReference type="InterPro" id="IPR029068">
    <property type="entry name" value="Glyas_Bleomycin-R_OHBP_Dase"/>
</dbReference>
<protein>
    <submittedName>
        <fullName evidence="11">VOC family protein</fullName>
    </submittedName>
</protein>
<feature type="domain" description="VOC" evidence="10">
    <location>
        <begin position="6"/>
        <end position="123"/>
    </location>
</feature>
<dbReference type="Gene3D" id="3.10.180.10">
    <property type="entry name" value="2,3-Dihydroxybiphenyl 1,2-Dioxygenase, domain 1"/>
    <property type="match status" value="2"/>
</dbReference>
<evidence type="ECO:0000256" key="1">
    <source>
        <dbReference type="ARBA" id="ARBA00001954"/>
    </source>
</evidence>
<evidence type="ECO:0000313" key="11">
    <source>
        <dbReference type="EMBL" id="QPF92969.1"/>
    </source>
</evidence>
<keyword evidence="5 8" id="KW-0223">Dioxygenase</keyword>